<organism evidence="1 2">
    <name type="scientific">Rubellimicrobium roseum</name>
    <dbReference type="NCBI Taxonomy" id="687525"/>
    <lineage>
        <taxon>Bacteria</taxon>
        <taxon>Pseudomonadati</taxon>
        <taxon>Pseudomonadota</taxon>
        <taxon>Alphaproteobacteria</taxon>
        <taxon>Rhodobacterales</taxon>
        <taxon>Roseobacteraceae</taxon>
        <taxon>Rubellimicrobium</taxon>
    </lineage>
</organism>
<dbReference type="SUPFAM" id="SSF53448">
    <property type="entry name" value="Nucleotide-diphospho-sugar transferases"/>
    <property type="match status" value="1"/>
</dbReference>
<evidence type="ECO:0008006" key="3">
    <source>
        <dbReference type="Google" id="ProtNLM"/>
    </source>
</evidence>
<gene>
    <name evidence="1" type="ORF">FHG71_00235</name>
</gene>
<comment type="caution">
    <text evidence="1">The sequence shown here is derived from an EMBL/GenBank/DDBJ whole genome shotgun (WGS) entry which is preliminary data.</text>
</comment>
<dbReference type="OrthoDB" id="581285at2"/>
<dbReference type="Gene3D" id="3.90.550.10">
    <property type="entry name" value="Spore Coat Polysaccharide Biosynthesis Protein SpsA, Chain A"/>
    <property type="match status" value="1"/>
</dbReference>
<dbReference type="RefSeq" id="WP_139079601.1">
    <property type="nucleotide sequence ID" value="NZ_VDFV01000001.1"/>
</dbReference>
<sequence length="334" mass="37586">MRLGTLHICISENRPADEVGVKLLVLSLARHEPTAILHLFVNDLSDGLKAWLSARPNVIQDSLPIDPDLTWNIKPRLLTKLLDDDLDSVVWIDSDIIVTAPIGRFFDGLDDDTLVLTEEYFGYRNQGAAVRTQGWKLPAGRDLPFTPNSAVLRVTQRHRPLLSAWQALLERPDYLAAQAAPWAQRPFYMMGDQDALSALLGSRDFAHVPVQPLRRGRDIAQCFKEDGYSPTERLANLRSLPPFIHAQGGKPWRPVARSMAYQSVSPFWYAAQPYRDELTSDERRWLDERPASARVLHAMTLGHPSLAGLPPAVGRVVAKRWAAAARRARKLMQR</sequence>
<evidence type="ECO:0000313" key="2">
    <source>
        <dbReference type="Proteomes" id="UP000305709"/>
    </source>
</evidence>
<name>A0A5C4NNH4_9RHOB</name>
<dbReference type="EMBL" id="VDFV01000001">
    <property type="protein sequence ID" value="TNC74606.1"/>
    <property type="molecule type" value="Genomic_DNA"/>
</dbReference>
<accession>A0A5C4NNH4</accession>
<dbReference type="InterPro" id="IPR029044">
    <property type="entry name" value="Nucleotide-diphossugar_trans"/>
</dbReference>
<dbReference type="AlphaFoldDB" id="A0A5C4NNH4"/>
<reference evidence="1 2" key="1">
    <citation type="submission" date="2019-06" db="EMBL/GenBank/DDBJ databases">
        <authorList>
            <person name="Jiang L."/>
        </authorList>
    </citation>
    <scope>NUCLEOTIDE SEQUENCE [LARGE SCALE GENOMIC DNA]</scope>
    <source>
        <strain evidence="1 2">YIM 48858</strain>
    </source>
</reference>
<proteinExistence type="predicted"/>
<evidence type="ECO:0000313" key="1">
    <source>
        <dbReference type="EMBL" id="TNC74606.1"/>
    </source>
</evidence>
<protein>
    <recommendedName>
        <fullName evidence="3">Glycosyl transferase</fullName>
    </recommendedName>
</protein>
<keyword evidence="2" id="KW-1185">Reference proteome</keyword>
<dbReference type="Proteomes" id="UP000305709">
    <property type="component" value="Unassembled WGS sequence"/>
</dbReference>